<protein>
    <submittedName>
        <fullName evidence="5">SMP-30/gluconolactonase/LRE family protein</fullName>
    </submittedName>
</protein>
<evidence type="ECO:0000313" key="6">
    <source>
        <dbReference type="Proteomes" id="UP000287168"/>
    </source>
</evidence>
<dbReference type="RefSeq" id="WP_128488317.1">
    <property type="nucleotide sequence ID" value="NZ_JBHLXB010000007.1"/>
</dbReference>
<dbReference type="EMBL" id="SBLC01000010">
    <property type="protein sequence ID" value="RWY41564.1"/>
    <property type="molecule type" value="Genomic_DNA"/>
</dbReference>
<comment type="similarity">
    <text evidence="1">Belongs to the SMP-30/CGR1 family.</text>
</comment>
<dbReference type="OrthoDB" id="2633250at2"/>
<dbReference type="SUPFAM" id="SSF63829">
    <property type="entry name" value="Calcium-dependent phosphotriesterase"/>
    <property type="match status" value="1"/>
</dbReference>
<keyword evidence="3" id="KW-0479">Metal-binding</keyword>
<dbReference type="PANTHER" id="PTHR10907:SF47">
    <property type="entry name" value="REGUCALCIN"/>
    <property type="match status" value="1"/>
</dbReference>
<comment type="cofactor">
    <cofactor evidence="3">
        <name>Zn(2+)</name>
        <dbReference type="ChEBI" id="CHEBI:29105"/>
    </cofactor>
    <text evidence="3">Binds 1 divalent metal cation per subunit.</text>
</comment>
<evidence type="ECO:0000256" key="3">
    <source>
        <dbReference type="PIRSR" id="PIRSR605511-2"/>
    </source>
</evidence>
<accession>A0A444MC38</accession>
<dbReference type="InterPro" id="IPR005511">
    <property type="entry name" value="SMP-30"/>
</dbReference>
<feature type="active site" description="Proton donor/acceptor" evidence="2">
    <location>
        <position position="197"/>
    </location>
</feature>
<feature type="binding site" evidence="3">
    <location>
        <position position="197"/>
    </location>
    <ligand>
        <name>a divalent metal cation</name>
        <dbReference type="ChEBI" id="CHEBI:60240"/>
    </ligand>
</feature>
<keyword evidence="3" id="KW-0862">Zinc</keyword>
<name>A0A444MC38_9RHOB</name>
<reference evidence="5 6" key="1">
    <citation type="journal article" date="2015" name="Int. J. Syst. Evol. Microbiol.">
        <title>Gemmobacter intermedius sp. nov., isolated from a white stork (Ciconia ciconia).</title>
        <authorList>
            <person name="Kampfer P."/>
            <person name="Jerzak L."/>
            <person name="Wilharm G."/>
            <person name="Golke J."/>
            <person name="Busse H.J."/>
            <person name="Glaeser S.P."/>
        </authorList>
    </citation>
    <scope>NUCLEOTIDE SEQUENCE [LARGE SCALE GENOMIC DNA]</scope>
    <source>
        <strain evidence="5 6">119/4</strain>
    </source>
</reference>
<dbReference type="GO" id="GO:0004341">
    <property type="term" value="F:gluconolactonase activity"/>
    <property type="evidence" value="ECO:0007669"/>
    <property type="project" value="TreeGrafter"/>
</dbReference>
<gene>
    <name evidence="5" type="ORF">EP867_08980</name>
</gene>
<evidence type="ECO:0000259" key="4">
    <source>
        <dbReference type="Pfam" id="PF08450"/>
    </source>
</evidence>
<feature type="binding site" evidence="3">
    <location>
        <position position="147"/>
    </location>
    <ligand>
        <name>a divalent metal cation</name>
        <dbReference type="ChEBI" id="CHEBI:60240"/>
    </ligand>
</feature>
<feature type="binding site" evidence="3">
    <location>
        <position position="102"/>
    </location>
    <ligand>
        <name>substrate</name>
    </ligand>
</feature>
<keyword evidence="6" id="KW-1185">Reference proteome</keyword>
<organism evidence="5 6">
    <name type="scientific">Falsigemmobacter intermedius</name>
    <dbReference type="NCBI Taxonomy" id="1553448"/>
    <lineage>
        <taxon>Bacteria</taxon>
        <taxon>Pseudomonadati</taxon>
        <taxon>Pseudomonadota</taxon>
        <taxon>Alphaproteobacteria</taxon>
        <taxon>Rhodobacterales</taxon>
        <taxon>Paracoccaceae</taxon>
        <taxon>Falsigemmobacter</taxon>
    </lineage>
</organism>
<dbReference type="Gene3D" id="2.120.10.30">
    <property type="entry name" value="TolB, C-terminal domain"/>
    <property type="match status" value="1"/>
</dbReference>
<dbReference type="PRINTS" id="PR01790">
    <property type="entry name" value="SMP30FAMILY"/>
</dbReference>
<dbReference type="InterPro" id="IPR013658">
    <property type="entry name" value="SGL"/>
</dbReference>
<dbReference type="Proteomes" id="UP000287168">
    <property type="component" value="Unassembled WGS sequence"/>
</dbReference>
<dbReference type="GO" id="GO:0019853">
    <property type="term" value="P:L-ascorbic acid biosynthetic process"/>
    <property type="evidence" value="ECO:0007669"/>
    <property type="project" value="TreeGrafter"/>
</dbReference>
<sequence length="295" mass="32198">MLLSARRISVNPSLLGESPVWDAANECIYWVDGVGRKIHRHNIRSNSFDEWQMPSMVGSVGLSQGSRLIAGLQDGIYEFDTATGDLTPLFQFATPDERVRFNDGKVDRQGRFLCGTMGIHAEPRGELYRVSPGGKTEVLANGIRISNALCFSPDGRVMYFADSLDRSVRAYRYDSADGALQEPRIHVDTKPYGSGPDGATVDSEGYIWVTLVQIGRIGRFDPEGQLDRLIDAPVDMPSCLNFGGPDLDILYMTSIKDSGTGRAVSRHPAGGHMFAIEGLGVTGIAETRFGLHAEV</sequence>
<feature type="binding site" evidence="3">
    <location>
        <position position="100"/>
    </location>
    <ligand>
        <name>substrate</name>
    </ligand>
</feature>
<dbReference type="InterPro" id="IPR011042">
    <property type="entry name" value="6-blade_b-propeller_TolB-like"/>
</dbReference>
<feature type="binding site" evidence="3">
    <location>
        <position position="17"/>
    </location>
    <ligand>
        <name>a divalent metal cation</name>
        <dbReference type="ChEBI" id="CHEBI:60240"/>
    </ligand>
</feature>
<dbReference type="PANTHER" id="PTHR10907">
    <property type="entry name" value="REGUCALCIN"/>
    <property type="match status" value="1"/>
</dbReference>
<proteinExistence type="inferred from homology"/>
<evidence type="ECO:0000256" key="1">
    <source>
        <dbReference type="ARBA" id="ARBA00008853"/>
    </source>
</evidence>
<evidence type="ECO:0000313" key="5">
    <source>
        <dbReference type="EMBL" id="RWY41564.1"/>
    </source>
</evidence>
<dbReference type="GO" id="GO:0005509">
    <property type="term" value="F:calcium ion binding"/>
    <property type="evidence" value="ECO:0007669"/>
    <property type="project" value="TreeGrafter"/>
</dbReference>
<comment type="caution">
    <text evidence="5">The sequence shown here is derived from an EMBL/GenBank/DDBJ whole genome shotgun (WGS) entry which is preliminary data.</text>
</comment>
<dbReference type="Pfam" id="PF08450">
    <property type="entry name" value="SGL"/>
    <property type="match status" value="1"/>
</dbReference>
<dbReference type="AlphaFoldDB" id="A0A444MC38"/>
<evidence type="ECO:0000256" key="2">
    <source>
        <dbReference type="PIRSR" id="PIRSR605511-1"/>
    </source>
</evidence>
<feature type="domain" description="SMP-30/Gluconolactonase/LRE-like region" evidence="4">
    <location>
        <begin position="15"/>
        <end position="255"/>
    </location>
</feature>